<dbReference type="InterPro" id="IPR036590">
    <property type="entry name" value="SRAP-like"/>
</dbReference>
<dbReference type="Gene3D" id="3.90.1680.10">
    <property type="entry name" value="SOS response associated peptidase-like"/>
    <property type="match status" value="1"/>
</dbReference>
<evidence type="ECO:0000256" key="3">
    <source>
        <dbReference type="ARBA" id="ARBA00022763"/>
    </source>
</evidence>
<evidence type="ECO:0000313" key="9">
    <source>
        <dbReference type="EMBL" id="AOM78936.1"/>
    </source>
</evidence>
<reference evidence="9 10" key="1">
    <citation type="submission" date="2016-08" db="EMBL/GenBank/DDBJ databases">
        <authorList>
            <person name="Seilhamer J.J."/>
        </authorList>
    </citation>
    <scope>NUCLEOTIDE SEQUENCE [LARGE SCALE GENOMIC DNA]</scope>
    <source>
        <strain evidence="9 10">DX4</strain>
    </source>
</reference>
<dbReference type="EC" id="3.4.-.-" evidence="8"/>
<comment type="similarity">
    <text evidence="1 8">Belongs to the SOS response-associated peptidase family.</text>
</comment>
<dbReference type="GO" id="GO:0006508">
    <property type="term" value="P:proteolysis"/>
    <property type="evidence" value="ECO:0007669"/>
    <property type="project" value="UniProtKB-KW"/>
</dbReference>
<dbReference type="KEGG" id="psty:BFS30_18235"/>
<evidence type="ECO:0000256" key="8">
    <source>
        <dbReference type="RuleBase" id="RU364100"/>
    </source>
</evidence>
<evidence type="ECO:0000256" key="2">
    <source>
        <dbReference type="ARBA" id="ARBA00022670"/>
    </source>
</evidence>
<dbReference type="PANTHER" id="PTHR13604">
    <property type="entry name" value="DC12-RELATED"/>
    <property type="match status" value="1"/>
</dbReference>
<dbReference type="GO" id="GO:0008233">
    <property type="term" value="F:peptidase activity"/>
    <property type="evidence" value="ECO:0007669"/>
    <property type="project" value="UniProtKB-KW"/>
</dbReference>
<dbReference type="Proteomes" id="UP000094313">
    <property type="component" value="Chromosome"/>
</dbReference>
<dbReference type="InterPro" id="IPR003738">
    <property type="entry name" value="SRAP"/>
</dbReference>
<accession>A0A1D7QJU5</accession>
<gene>
    <name evidence="9" type="ORF">BFS30_18235</name>
</gene>
<dbReference type="OrthoDB" id="9782620at2"/>
<keyword evidence="2 8" id="KW-0645">Protease</keyword>
<keyword evidence="5" id="KW-0190">Covalent protein-DNA linkage</keyword>
<dbReference type="SUPFAM" id="SSF143081">
    <property type="entry name" value="BB1717-like"/>
    <property type="match status" value="1"/>
</dbReference>
<evidence type="ECO:0000313" key="10">
    <source>
        <dbReference type="Proteomes" id="UP000094313"/>
    </source>
</evidence>
<keyword evidence="10" id="KW-1185">Reference proteome</keyword>
<keyword evidence="4 8" id="KW-0378">Hydrolase</keyword>
<dbReference type="PANTHER" id="PTHR13604:SF0">
    <property type="entry name" value="ABASIC SITE PROCESSING PROTEIN HMCES"/>
    <property type="match status" value="1"/>
</dbReference>
<evidence type="ECO:0000256" key="1">
    <source>
        <dbReference type="ARBA" id="ARBA00008136"/>
    </source>
</evidence>
<dbReference type="GO" id="GO:0003697">
    <property type="term" value="F:single-stranded DNA binding"/>
    <property type="evidence" value="ECO:0007669"/>
    <property type="project" value="InterPro"/>
</dbReference>
<name>A0A1D7QJU5_9SPHI</name>
<dbReference type="GO" id="GO:0106300">
    <property type="term" value="P:protein-DNA covalent cross-linking repair"/>
    <property type="evidence" value="ECO:0007669"/>
    <property type="project" value="InterPro"/>
</dbReference>
<evidence type="ECO:0000256" key="7">
    <source>
        <dbReference type="ARBA" id="ARBA00023239"/>
    </source>
</evidence>
<dbReference type="GO" id="GO:0016829">
    <property type="term" value="F:lyase activity"/>
    <property type="evidence" value="ECO:0007669"/>
    <property type="project" value="UniProtKB-KW"/>
</dbReference>
<evidence type="ECO:0000256" key="6">
    <source>
        <dbReference type="ARBA" id="ARBA00023125"/>
    </source>
</evidence>
<organism evidence="9 10">
    <name type="scientific">Pedobacter steynii</name>
    <dbReference type="NCBI Taxonomy" id="430522"/>
    <lineage>
        <taxon>Bacteria</taxon>
        <taxon>Pseudomonadati</taxon>
        <taxon>Bacteroidota</taxon>
        <taxon>Sphingobacteriia</taxon>
        <taxon>Sphingobacteriales</taxon>
        <taxon>Sphingobacteriaceae</taxon>
        <taxon>Pedobacter</taxon>
    </lineage>
</organism>
<keyword evidence="6" id="KW-0238">DNA-binding</keyword>
<dbReference type="Pfam" id="PF02586">
    <property type="entry name" value="SRAP"/>
    <property type="match status" value="1"/>
</dbReference>
<protein>
    <recommendedName>
        <fullName evidence="8">Abasic site processing protein</fullName>
        <ecNumber evidence="8">3.4.-.-</ecNumber>
    </recommendedName>
</protein>
<proteinExistence type="inferred from homology"/>
<evidence type="ECO:0000256" key="5">
    <source>
        <dbReference type="ARBA" id="ARBA00023124"/>
    </source>
</evidence>
<dbReference type="EMBL" id="CP017141">
    <property type="protein sequence ID" value="AOM78936.1"/>
    <property type="molecule type" value="Genomic_DNA"/>
</dbReference>
<evidence type="ECO:0000256" key="4">
    <source>
        <dbReference type="ARBA" id="ARBA00022801"/>
    </source>
</evidence>
<dbReference type="RefSeq" id="WP_069380600.1">
    <property type="nucleotide sequence ID" value="NZ_CP017141.1"/>
</dbReference>
<dbReference type="AlphaFoldDB" id="A0A1D7QJU5"/>
<keyword evidence="3" id="KW-0227">DNA damage</keyword>
<keyword evidence="7" id="KW-0456">Lyase</keyword>
<sequence length="223" mass="25720">MASSYSLAEGLSTLQQYYPYQLEGDYTPTYNIGIYMPGMVIAADQPQLIRKMHFSMVPFFFKERKSSMCDARSSQIMVKPVFKQLVTANKRCLILADAFYIWQRFGADKYPFRFQLKDRQVFAMAGLWSAWIDPETKERYESFCIVTTPANPLVRDIRKSMPVILTPETEKLWLSKGASEEELLSVCTAYPEEQMLKFLVSRDIADRNINDPSLIKPLNHVPA</sequence>